<organism evidence="2 3">
    <name type="scientific">Plakobranchus ocellatus</name>
    <dbReference type="NCBI Taxonomy" id="259542"/>
    <lineage>
        <taxon>Eukaryota</taxon>
        <taxon>Metazoa</taxon>
        <taxon>Spiralia</taxon>
        <taxon>Lophotrochozoa</taxon>
        <taxon>Mollusca</taxon>
        <taxon>Gastropoda</taxon>
        <taxon>Heterobranchia</taxon>
        <taxon>Euthyneura</taxon>
        <taxon>Panpulmonata</taxon>
        <taxon>Sacoglossa</taxon>
        <taxon>Placobranchoidea</taxon>
        <taxon>Plakobranchidae</taxon>
        <taxon>Plakobranchus</taxon>
    </lineage>
</organism>
<dbReference type="Proteomes" id="UP000735302">
    <property type="component" value="Unassembled WGS sequence"/>
</dbReference>
<feature type="region of interest" description="Disordered" evidence="1">
    <location>
        <begin position="33"/>
        <end position="69"/>
    </location>
</feature>
<keyword evidence="3" id="KW-1185">Reference proteome</keyword>
<sequence length="69" mass="7425">MDARHDLITHIGCISPACSARHQNDDLRLLGPLSGQGVGGRARTPDRRVPANLRAESLSIVPPTPQFSQ</sequence>
<dbReference type="AlphaFoldDB" id="A0AAV4CB66"/>
<protein>
    <submittedName>
        <fullName evidence="2">Uncharacterized protein</fullName>
    </submittedName>
</protein>
<reference evidence="2 3" key="1">
    <citation type="journal article" date="2021" name="Elife">
        <title>Chloroplast acquisition without the gene transfer in kleptoplastic sea slugs, Plakobranchus ocellatus.</title>
        <authorList>
            <person name="Maeda T."/>
            <person name="Takahashi S."/>
            <person name="Yoshida T."/>
            <person name="Shimamura S."/>
            <person name="Takaki Y."/>
            <person name="Nagai Y."/>
            <person name="Toyoda A."/>
            <person name="Suzuki Y."/>
            <person name="Arimoto A."/>
            <person name="Ishii H."/>
            <person name="Satoh N."/>
            <person name="Nishiyama T."/>
            <person name="Hasebe M."/>
            <person name="Maruyama T."/>
            <person name="Minagawa J."/>
            <person name="Obokata J."/>
            <person name="Shigenobu S."/>
        </authorList>
    </citation>
    <scope>NUCLEOTIDE SEQUENCE [LARGE SCALE GENOMIC DNA]</scope>
</reference>
<proteinExistence type="predicted"/>
<evidence type="ECO:0000313" key="2">
    <source>
        <dbReference type="EMBL" id="GFO28502.1"/>
    </source>
</evidence>
<evidence type="ECO:0000256" key="1">
    <source>
        <dbReference type="SAM" id="MobiDB-lite"/>
    </source>
</evidence>
<dbReference type="EMBL" id="BLXT01006043">
    <property type="protein sequence ID" value="GFO28502.1"/>
    <property type="molecule type" value="Genomic_DNA"/>
</dbReference>
<evidence type="ECO:0000313" key="3">
    <source>
        <dbReference type="Proteomes" id="UP000735302"/>
    </source>
</evidence>
<gene>
    <name evidence="2" type="ORF">PoB_005500700</name>
</gene>
<name>A0AAV4CB66_9GAST</name>
<comment type="caution">
    <text evidence="2">The sequence shown here is derived from an EMBL/GenBank/DDBJ whole genome shotgun (WGS) entry which is preliminary data.</text>
</comment>
<accession>A0AAV4CB66</accession>